<proteinExistence type="predicted"/>
<evidence type="ECO:0000313" key="2">
    <source>
        <dbReference type="Proteomes" id="UP000022910"/>
    </source>
</evidence>
<reference evidence="1 2" key="1">
    <citation type="submission" date="2014-02" db="EMBL/GenBank/DDBJ databases">
        <title>Single nucleus genome sequencing reveals high similarity among nuclei of an endomycorrhizal fungus.</title>
        <authorList>
            <person name="Lin K."/>
            <person name="Geurts R."/>
            <person name="Zhang Z."/>
            <person name="Limpens E."/>
            <person name="Saunders D.G."/>
            <person name="Mu D."/>
            <person name="Pang E."/>
            <person name="Cao H."/>
            <person name="Cha H."/>
            <person name="Lin T."/>
            <person name="Zhou Q."/>
            <person name="Shang Y."/>
            <person name="Li Y."/>
            <person name="Ivanov S."/>
            <person name="Sharma T."/>
            <person name="Velzen R.V."/>
            <person name="Ruijter N.D."/>
            <person name="Aanen D.K."/>
            <person name="Win J."/>
            <person name="Kamoun S."/>
            <person name="Bisseling T."/>
            <person name="Huang S."/>
        </authorList>
    </citation>
    <scope>NUCLEOTIDE SEQUENCE [LARGE SCALE GENOMIC DNA]</scope>
    <source>
        <strain evidence="2">DAOM197198w</strain>
    </source>
</reference>
<evidence type="ECO:0000313" key="1">
    <source>
        <dbReference type="EMBL" id="EXX60521.1"/>
    </source>
</evidence>
<comment type="caution">
    <text evidence="1">The sequence shown here is derived from an EMBL/GenBank/DDBJ whole genome shotgun (WGS) entry which is preliminary data.</text>
</comment>
<keyword evidence="2" id="KW-1185">Reference proteome</keyword>
<organism evidence="1 2">
    <name type="scientific">Rhizophagus irregularis (strain DAOM 197198w)</name>
    <name type="common">Glomus intraradices</name>
    <dbReference type="NCBI Taxonomy" id="1432141"/>
    <lineage>
        <taxon>Eukaryota</taxon>
        <taxon>Fungi</taxon>
        <taxon>Fungi incertae sedis</taxon>
        <taxon>Mucoromycota</taxon>
        <taxon>Glomeromycotina</taxon>
        <taxon>Glomeromycetes</taxon>
        <taxon>Glomerales</taxon>
        <taxon>Glomeraceae</taxon>
        <taxon>Rhizophagus</taxon>
    </lineage>
</organism>
<dbReference type="OrthoDB" id="1751604at2759"/>
<dbReference type="HOGENOM" id="CLU_028913_2_1_1"/>
<gene>
    <name evidence="1" type="ORF">RirG_179120</name>
</gene>
<dbReference type="EMBL" id="JEMT01025900">
    <property type="protein sequence ID" value="EXX60521.1"/>
    <property type="molecule type" value="Genomic_DNA"/>
</dbReference>
<accession>A0A015KLD7</accession>
<evidence type="ECO:0008006" key="3">
    <source>
        <dbReference type="Google" id="ProtNLM"/>
    </source>
</evidence>
<dbReference type="Proteomes" id="UP000022910">
    <property type="component" value="Unassembled WGS sequence"/>
</dbReference>
<name>A0A015KLD7_RHIIW</name>
<dbReference type="AlphaFoldDB" id="A0A015KLD7"/>
<sequence>MACSKLFSGDLPELINEVVQYFRYDYKSLHSCALVSRLWCRLAIPLLWEDPFSIKFPKNYHFIEIYLHNLNDYDKLKLNEYGISNDLFPSNILFNYPSFIKCLDTQRISNSIENWVTAVGMITTKSQYLRASIQSTNLSSQMLIFTKLICRLLFLTFIENEVNLYKFEITMIARKEFEIFDEIFELILQNPKFICNIKDFKLDFNTTTENIMKFLIFLHSNCNSISSLYFLFTSCNNNYQMTEKHLSQMINSQKNLRKLLLGFNDFPLHYSLLSLQSPNCLNTLNTIIFYYVDFKNITVLTEVFNQLNVLESIHIIYCLSLNSRFIQQINNVTKPLRLKSLFLDEVLQIDESLELLIQKSGSYLEYFGIINYESQQLLRLIIKYCSKIKFLGPTWMDSQSIYLFFNLIENISQNLNYLLIDSLDVGYDNHFSSIILQNLGQILPFNLEYLNLSLTINTSDFEVFLKNSQNTFIKKLLISNIKKNENEDIFPYIREYIVKRKRVKYLSILESFYGKYEDLFSLKEVVEEFEFYSIQVLNYDDLFIDIYDFINFVKEID</sequence>
<dbReference type="STRING" id="1432141.A0A015KLD7"/>
<protein>
    <recommendedName>
        <fullName evidence="3">F-box domain-containing protein</fullName>
    </recommendedName>
</protein>